<organism evidence="2 3">
    <name type="scientific">Brassica carinata</name>
    <name type="common">Ethiopian mustard</name>
    <name type="synonym">Abyssinian cabbage</name>
    <dbReference type="NCBI Taxonomy" id="52824"/>
    <lineage>
        <taxon>Eukaryota</taxon>
        <taxon>Viridiplantae</taxon>
        <taxon>Streptophyta</taxon>
        <taxon>Embryophyta</taxon>
        <taxon>Tracheophyta</taxon>
        <taxon>Spermatophyta</taxon>
        <taxon>Magnoliopsida</taxon>
        <taxon>eudicotyledons</taxon>
        <taxon>Gunneridae</taxon>
        <taxon>Pentapetalae</taxon>
        <taxon>rosids</taxon>
        <taxon>malvids</taxon>
        <taxon>Brassicales</taxon>
        <taxon>Brassicaceae</taxon>
        <taxon>Brassiceae</taxon>
        <taxon>Brassica</taxon>
    </lineage>
</organism>
<dbReference type="EMBL" id="JAAMPC010000007">
    <property type="protein sequence ID" value="KAG2304347.1"/>
    <property type="molecule type" value="Genomic_DNA"/>
</dbReference>
<gene>
    <name evidence="2" type="ORF">Bca52824_032998</name>
</gene>
<evidence type="ECO:0000256" key="1">
    <source>
        <dbReference type="SAM" id="MobiDB-lite"/>
    </source>
</evidence>
<evidence type="ECO:0000313" key="3">
    <source>
        <dbReference type="Proteomes" id="UP000886595"/>
    </source>
</evidence>
<dbReference type="OrthoDB" id="1727874at2759"/>
<dbReference type="Proteomes" id="UP000886595">
    <property type="component" value="Unassembled WGS sequence"/>
</dbReference>
<dbReference type="AlphaFoldDB" id="A0A8X7SE59"/>
<feature type="compositionally biased region" description="Basic and acidic residues" evidence="1">
    <location>
        <begin position="8"/>
        <end position="20"/>
    </location>
</feature>
<accession>A0A8X7SE59</accession>
<keyword evidence="3" id="KW-1185">Reference proteome</keyword>
<protein>
    <submittedName>
        <fullName evidence="2">Uncharacterized protein</fullName>
    </submittedName>
</protein>
<sequence>MAEDLESGTEKTSTEQRRGEGVYVEDDPVKIVCEKKELMRRKALELKERKIGHEWEVVEMEKQRGRWMRYSSKNKKEMDKVKL</sequence>
<reference evidence="2 3" key="1">
    <citation type="submission" date="2020-02" db="EMBL/GenBank/DDBJ databases">
        <authorList>
            <person name="Ma Q."/>
            <person name="Huang Y."/>
            <person name="Song X."/>
            <person name="Pei D."/>
        </authorList>
    </citation>
    <scope>NUCLEOTIDE SEQUENCE [LARGE SCALE GENOMIC DNA]</scope>
    <source>
        <strain evidence="2">Sxm20200214</strain>
        <tissue evidence="2">Leaf</tissue>
    </source>
</reference>
<evidence type="ECO:0000313" key="2">
    <source>
        <dbReference type="EMBL" id="KAG2304347.1"/>
    </source>
</evidence>
<name>A0A8X7SE59_BRACI</name>
<proteinExistence type="predicted"/>
<feature type="region of interest" description="Disordered" evidence="1">
    <location>
        <begin position="1"/>
        <end position="21"/>
    </location>
</feature>
<comment type="caution">
    <text evidence="2">The sequence shown here is derived from an EMBL/GenBank/DDBJ whole genome shotgun (WGS) entry which is preliminary data.</text>
</comment>